<dbReference type="Pfam" id="PF13385">
    <property type="entry name" value="Laminin_G_3"/>
    <property type="match status" value="2"/>
</dbReference>
<gene>
    <name evidence="5" type="ORF">ATK74_2677</name>
</gene>
<dbReference type="InterPro" id="IPR032109">
    <property type="entry name" value="Big_3_5"/>
</dbReference>
<protein>
    <submittedName>
        <fullName evidence="5">Uncharacterized protein DUF5011</fullName>
    </submittedName>
</protein>
<dbReference type="Gene3D" id="2.60.40.10">
    <property type="entry name" value="Immunoglobulins"/>
    <property type="match status" value="3"/>
</dbReference>
<evidence type="ECO:0000313" key="5">
    <source>
        <dbReference type="EMBL" id="PFG18097.1"/>
    </source>
</evidence>
<organism evidence="5 6">
    <name type="scientific">Propionicimonas paludicola</name>
    <dbReference type="NCBI Taxonomy" id="185243"/>
    <lineage>
        <taxon>Bacteria</taxon>
        <taxon>Bacillati</taxon>
        <taxon>Actinomycetota</taxon>
        <taxon>Actinomycetes</taxon>
        <taxon>Propionibacteriales</taxon>
        <taxon>Nocardioidaceae</taxon>
        <taxon>Propionicimonas</taxon>
    </lineage>
</organism>
<dbReference type="InterPro" id="IPR013783">
    <property type="entry name" value="Ig-like_fold"/>
</dbReference>
<dbReference type="RefSeq" id="WP_169923861.1">
    <property type="nucleotide sequence ID" value="NZ_PDJC01000001.1"/>
</dbReference>
<dbReference type="InterPro" id="IPR032179">
    <property type="entry name" value="Cry22Aa_Ig-like"/>
</dbReference>
<dbReference type="InterPro" id="IPR029052">
    <property type="entry name" value="Metallo-depent_PP-like"/>
</dbReference>
<feature type="chain" id="PRO_5013332657" evidence="3">
    <location>
        <begin position="43"/>
        <end position="1605"/>
    </location>
</feature>
<dbReference type="Proteomes" id="UP000226079">
    <property type="component" value="Unassembled WGS sequence"/>
</dbReference>
<keyword evidence="1 3" id="KW-0732">Signal</keyword>
<dbReference type="PROSITE" id="PS51318">
    <property type="entry name" value="TAT"/>
    <property type="match status" value="1"/>
</dbReference>
<reference evidence="5 6" key="1">
    <citation type="submission" date="2017-10" db="EMBL/GenBank/DDBJ databases">
        <title>Sequencing the genomes of 1000 actinobacteria strains.</title>
        <authorList>
            <person name="Klenk H.-P."/>
        </authorList>
    </citation>
    <scope>NUCLEOTIDE SEQUENCE [LARGE SCALE GENOMIC DNA]</scope>
    <source>
        <strain evidence="5 6">DSM 15597</strain>
    </source>
</reference>
<dbReference type="SUPFAM" id="SSF56300">
    <property type="entry name" value="Metallo-dependent phosphatases"/>
    <property type="match status" value="1"/>
</dbReference>
<dbReference type="InterPro" id="IPR013320">
    <property type="entry name" value="ConA-like_dom_sf"/>
</dbReference>
<evidence type="ECO:0000256" key="3">
    <source>
        <dbReference type="SAM" id="SignalP"/>
    </source>
</evidence>
<accession>A0A2A9CUH7</accession>
<dbReference type="PANTHER" id="PTHR43143:SF5">
    <property type="entry name" value="SECRETED PROTEIN"/>
    <property type="match status" value="1"/>
</dbReference>
<feature type="signal peptide" evidence="3">
    <location>
        <begin position="1"/>
        <end position="42"/>
    </location>
</feature>
<dbReference type="GO" id="GO:0005975">
    <property type="term" value="P:carbohydrate metabolic process"/>
    <property type="evidence" value="ECO:0007669"/>
    <property type="project" value="UniProtKB-ARBA"/>
</dbReference>
<evidence type="ECO:0000313" key="6">
    <source>
        <dbReference type="Proteomes" id="UP000226079"/>
    </source>
</evidence>
<sequence>MSPVPAGARPAPRRRRLVALALSFATALTVGSALTVPTLAHAEVTVPAADVLNVDFRNGSPADRAANRTVITYGTPKVTVSDAVNKVVAGFDGSSSAYVYDMANVWNPLNSPNLTTGATIECWFAPVGSMPSGEHESCSGIQTGGYAIQVNGSKVKASFYIGGAYRTLTYAKDLTLKTWYHVVATYDGAAMVLYINGAEVGRLAITGLVGAPGGRYFVLGGDTNGSGLPEKFAQSQIALSRIWSSALTADQVAAVYAADTAAPATVPAADVLDVDLAGGSFTDRASGATPDPYADPQISTDVALGRKAATFDGVGQAVVYPIPNAWDATKSPNVLNTFSIECDFRFNGPVPTPSELDVCSGKNTGGISVYATGNKIGTMAYIDGGYRSVVSPVLTTGVWHTVVATYDGSVYKLYIDGALAEAAAVTGTLGAPDGDAKYFVIGGDTKVGGYPEFLAPSTVAGARVWSTALTAAQVEALNYQVSGARQVDVSLKATVPAKGATITEPVTFNATITNQGSATGWSYALDGVPITVGQEIGAGLAAGSHNLTVTATDNFGHPISWTVPFSSAAIPLASGTDTTQAKGSVTLSALAASATKGQLSTTFRQAIPNLPTGGFTGSIATVPATLDFSYSDGTNFTGDQLSAGQPVASPSSHNLMPFQRFDVEVGTADADRMIRWSGVVDPQRAVTLYVWNAASAKWLKLDGASGLADGEVVLSGTAPSDAVDAGKVHVLVVGNDPFADNLSAHDSSAGTPDEKNHFEKPESYDFSFVHWTDPQFIAEGATGGSGKWPASPTYTSSSGVQTADEQAVWALAYSQALQWTADNAKDKKIVYAANTGDIINNDLVNPDATNPDGSPMYPGLNAHVDEENAFASKEFKRLEGSGVVNQTIAGNHDNQVGVETGPTSRFSKAFSAANYYAQAQGWPAGASYHAWDETADADGKTTSQGGDNQNNYVLFSAGGLDFVAVGLSYGVTKAEADWANQVFARYRDRNGILITHSYLAAATASHPDGRDVATTGDGSRLYQQVAAANPNVFLVLAGHIHGVGTNLKTYQTNTTQITHHTVEMLADYQNYTLPASKIFTKQTCPTCVIAPDGSVDTNGDGTVDHKATDQLYFGAAYQRVLQFNVKDSTMSVDTYSPFFDAFGNTANDPAARYNGSEDNFTVPVDLTSRKTSFATSALSVFSPTDQVIGTATAKSGFPASVTWTGLEAGKTYAWTATTTNADGNVVGSVNQFGGVFEATAKGTDVTAPKISFPTDTIVDQDAGFDALAQVTATDNADGDVSGSLQVVGSVDTSKPGSYALVYSAVDANQNQAQAVRQVTVKATPVPDRTATKLSASNVSVVFGTSPVLSATISPASASGTVQFASGEDELCRGTIGNGSVSCTVNSLPPVGTYPVTVDYAGDATHDPSHTAIAVKVTEPSVAKADTVVSALPLTVNGNATATLKLKVTGGASLPTGTVDVREGKTLLGRPGLIDGTGTLTFTGGRFSVGTHTLTLEYTGDALHNGSRATVQVTVVKAPVKTSTKVSTALTDKKLRVTVTVSPSNAVGKVIIQVGSKSYTITVKKGVAVKTVDRPKTKKVTIKATFVPSDKAKYTGSTTTKPLAVR</sequence>
<dbReference type="PANTHER" id="PTHR43143">
    <property type="entry name" value="METALLOPHOSPHOESTERASE, CALCINEURIN SUPERFAMILY"/>
    <property type="match status" value="1"/>
</dbReference>
<keyword evidence="2" id="KW-1015">Disulfide bond</keyword>
<evidence type="ECO:0000256" key="1">
    <source>
        <dbReference type="ARBA" id="ARBA00022729"/>
    </source>
</evidence>
<dbReference type="SMART" id="SM00560">
    <property type="entry name" value="LamGL"/>
    <property type="match status" value="1"/>
</dbReference>
<dbReference type="Gene3D" id="2.60.120.200">
    <property type="match status" value="2"/>
</dbReference>
<dbReference type="InterPro" id="IPR006558">
    <property type="entry name" value="LamG-like"/>
</dbReference>
<comment type="caution">
    <text evidence="5">The sequence shown here is derived from an EMBL/GenBank/DDBJ whole genome shotgun (WGS) entry which is preliminary data.</text>
</comment>
<evidence type="ECO:0000259" key="4">
    <source>
        <dbReference type="SMART" id="SM00560"/>
    </source>
</evidence>
<dbReference type="SUPFAM" id="SSF49899">
    <property type="entry name" value="Concanavalin A-like lectins/glucanases"/>
    <property type="match status" value="2"/>
</dbReference>
<dbReference type="InterPro" id="IPR051918">
    <property type="entry name" value="STPP_CPPED1"/>
</dbReference>
<keyword evidence="6" id="KW-1185">Reference proteome</keyword>
<dbReference type="Gene3D" id="3.60.21.10">
    <property type="match status" value="1"/>
</dbReference>
<name>A0A2A9CUH7_9ACTN</name>
<dbReference type="InterPro" id="IPR006311">
    <property type="entry name" value="TAT_signal"/>
</dbReference>
<dbReference type="Pfam" id="PF16640">
    <property type="entry name" value="Big_3_5"/>
    <property type="match status" value="2"/>
</dbReference>
<dbReference type="EMBL" id="PDJC01000001">
    <property type="protein sequence ID" value="PFG18097.1"/>
    <property type="molecule type" value="Genomic_DNA"/>
</dbReference>
<feature type="domain" description="LamG-like jellyroll fold" evidence="4">
    <location>
        <begin position="116"/>
        <end position="250"/>
    </location>
</feature>
<dbReference type="Pfam" id="PF16403">
    <property type="entry name" value="Bact_surface_Ig-like"/>
    <property type="match status" value="1"/>
</dbReference>
<proteinExistence type="predicted"/>
<evidence type="ECO:0000256" key="2">
    <source>
        <dbReference type="ARBA" id="ARBA00023157"/>
    </source>
</evidence>